<protein>
    <submittedName>
        <fullName evidence="2">DUF488 family protein</fullName>
    </submittedName>
</protein>
<dbReference type="PANTHER" id="PTHR36849:SF1">
    <property type="entry name" value="CYTOPLASMIC PROTEIN"/>
    <property type="match status" value="1"/>
</dbReference>
<dbReference type="Pfam" id="PF22752">
    <property type="entry name" value="DUF488-N3i"/>
    <property type="match status" value="1"/>
</dbReference>
<comment type="caution">
    <text evidence="2">The sequence shown here is derived from an EMBL/GenBank/DDBJ whole genome shotgun (WGS) entry which is preliminary data.</text>
</comment>
<dbReference type="AlphaFoldDB" id="A0A6N9U8Z7"/>
<dbReference type="EMBL" id="JAAGLQ010000670">
    <property type="protein sequence ID" value="NEA20068.1"/>
    <property type="molecule type" value="Genomic_DNA"/>
</dbReference>
<sequence>MRAVDDAVRVRRVYDPPEKDDGTRVLVDRLWPRGVSKEHAAVDVWAKEAAPSKELRSWYHQDPDGRFDDFVDRYRTELDDSAHRDAVEELAALLRGDGPVTFVTAVKEVGTSQVPVLVDHLEHVTGRR</sequence>
<evidence type="ECO:0000313" key="4">
    <source>
        <dbReference type="Proteomes" id="UP000735541"/>
    </source>
</evidence>
<dbReference type="Proteomes" id="UP000735541">
    <property type="component" value="Unassembled WGS sequence"/>
</dbReference>
<keyword evidence="4" id="KW-1185">Reference proteome</keyword>
<reference evidence="2 3" key="1">
    <citation type="submission" date="2020-01" db="EMBL/GenBank/DDBJ databases">
        <title>Insect and environment-associated Actinomycetes.</title>
        <authorList>
            <person name="Currrie C."/>
            <person name="Chevrette M."/>
            <person name="Carlson C."/>
            <person name="Stubbendieck R."/>
            <person name="Wendt-Pienkowski E."/>
        </authorList>
    </citation>
    <scope>NUCLEOTIDE SEQUENCE [LARGE SCALE GENOMIC DNA]</scope>
    <source>
        <strain evidence="2 3">SID11342</strain>
    </source>
</reference>
<evidence type="ECO:0000313" key="3">
    <source>
        <dbReference type="Proteomes" id="UP000471293"/>
    </source>
</evidence>
<dbReference type="Proteomes" id="UP000471293">
    <property type="component" value="Unassembled WGS sequence"/>
</dbReference>
<evidence type="ECO:0000313" key="1">
    <source>
        <dbReference type="EMBL" id="MBV7670467.1"/>
    </source>
</evidence>
<reference evidence="1 4" key="2">
    <citation type="submission" date="2021-07" db="EMBL/GenBank/DDBJ databases">
        <title>Sequencing Streptomyces halstedii LGO-A4 genome an citrus endophytic actinomycete.</title>
        <authorList>
            <person name="Samborskyy M."/>
            <person name="Scott N."/>
            <person name="Deglau R."/>
            <person name="Dickens S."/>
            <person name="Oliveira L.G."/>
        </authorList>
    </citation>
    <scope>NUCLEOTIDE SEQUENCE [LARGE SCALE GENOMIC DNA]</scope>
    <source>
        <strain evidence="1 4">LGO-A4</strain>
    </source>
</reference>
<dbReference type="EMBL" id="JAHUVW010000001">
    <property type="protein sequence ID" value="MBV7670467.1"/>
    <property type="molecule type" value="Genomic_DNA"/>
</dbReference>
<gene>
    <name evidence="2" type="ORF">G3I29_32385</name>
    <name evidence="1" type="ORF">STHAL_13445</name>
</gene>
<name>A0A6N9U8Z7_STRHA</name>
<organism evidence="2 3">
    <name type="scientific">Streptomyces halstedii</name>
    <dbReference type="NCBI Taxonomy" id="1944"/>
    <lineage>
        <taxon>Bacteria</taxon>
        <taxon>Bacillati</taxon>
        <taxon>Actinomycetota</taxon>
        <taxon>Actinomycetes</taxon>
        <taxon>Kitasatosporales</taxon>
        <taxon>Streptomycetaceae</taxon>
        <taxon>Streptomyces</taxon>
    </lineage>
</organism>
<accession>A0A6N9U8Z7</accession>
<proteinExistence type="predicted"/>
<dbReference type="PANTHER" id="PTHR36849">
    <property type="entry name" value="CYTOPLASMIC PROTEIN-RELATED"/>
    <property type="match status" value="1"/>
</dbReference>
<dbReference type="InterPro" id="IPR052552">
    <property type="entry name" value="YeaO-like"/>
</dbReference>
<dbReference type="RefSeq" id="WP_164349758.1">
    <property type="nucleotide sequence ID" value="NZ_JAAGLQ010000670.1"/>
</dbReference>
<evidence type="ECO:0000313" key="2">
    <source>
        <dbReference type="EMBL" id="NEA20068.1"/>
    </source>
</evidence>